<sequence length="347" mass="39113">MKLDVVPASPIEIDGSLSHAVGGAKTHLELICEVDRRTGVDREGTTTIRRYYGLPSLTSLAVFEATARHTSFSRAAEEMNVTRGAISRQIKGLEDELGFKLFIRGKNGVQLTAAAQDLFAEISTSFSRWSETIRIVKSDKPEESVTLACTEALATLWLMPRMVDFSRRFPEITIHYLIPDKPSDFRGAEVDLSIRPSTGSWPNESSERLYEDTIYPVCGLAFADEHRDSETSDLWQLPLLHLDWTNPNWPRWQDFFQEKAIIYQGLRGQRFAKYTVLLAAAEANCGLALGWDAMVRPLIDQGRIVRFSRLSLTDPIGFCLAWSDRKPLSRAARVFQAWLREQTGTSP</sequence>
<protein>
    <submittedName>
        <fullName evidence="1">LysR substrate-binding domain-containing protein</fullName>
    </submittedName>
</protein>
<evidence type="ECO:0000313" key="1">
    <source>
        <dbReference type="EMBL" id="WAJ28438.1"/>
    </source>
</evidence>
<organism evidence="1 2">
    <name type="scientific">Antarcticirhabdus aurantiaca</name>
    <dbReference type="NCBI Taxonomy" id="2606717"/>
    <lineage>
        <taxon>Bacteria</taxon>
        <taxon>Pseudomonadati</taxon>
        <taxon>Pseudomonadota</taxon>
        <taxon>Alphaproteobacteria</taxon>
        <taxon>Hyphomicrobiales</taxon>
        <taxon>Aurantimonadaceae</taxon>
        <taxon>Antarcticirhabdus</taxon>
    </lineage>
</organism>
<evidence type="ECO:0000313" key="2">
    <source>
        <dbReference type="Proteomes" id="UP001163223"/>
    </source>
</evidence>
<name>A0ACD4NNW0_9HYPH</name>
<proteinExistence type="predicted"/>
<gene>
    <name evidence="1" type="ORF">OXU80_27125</name>
</gene>
<dbReference type="Proteomes" id="UP001163223">
    <property type="component" value="Chromosome"/>
</dbReference>
<reference evidence="1" key="1">
    <citation type="submission" date="2022-11" db="EMBL/GenBank/DDBJ databases">
        <title>beta-Carotene-producing bacterium, Jeongeuplla avenae sp. nov., alleviates the salt stress of Arabidopsis seedlings.</title>
        <authorList>
            <person name="Jiang L."/>
            <person name="Lee J."/>
        </authorList>
    </citation>
    <scope>NUCLEOTIDE SEQUENCE</scope>
    <source>
        <strain evidence="1">DY_R2A_6</strain>
    </source>
</reference>
<dbReference type="EMBL" id="CP113520">
    <property type="protein sequence ID" value="WAJ28438.1"/>
    <property type="molecule type" value="Genomic_DNA"/>
</dbReference>
<keyword evidence="2" id="KW-1185">Reference proteome</keyword>
<accession>A0ACD4NNW0</accession>